<evidence type="ECO:0000256" key="1">
    <source>
        <dbReference type="ARBA" id="ARBA00022679"/>
    </source>
</evidence>
<name>A0A514TDW7_ACIHA</name>
<reference evidence="3 4" key="1">
    <citation type="submission" date="2018-08" db="EMBL/GenBank/DDBJ databases">
        <title>Analysis of the genomic diversity of Mexican Acinetobacter haemolyticus clinical isolates.</title>
        <authorList>
            <person name="Castro-Jaimes S."/>
            <person name="Cevallos M.A."/>
        </authorList>
    </citation>
    <scope>NUCLEOTIDE SEQUENCE [LARGE SCALE GENOMIC DNA]</scope>
    <source>
        <strain evidence="3 4">AN43</strain>
    </source>
</reference>
<accession>A0A514TDW7</accession>
<gene>
    <name evidence="3" type="ORF">AhaeAN43_16585</name>
</gene>
<dbReference type="Proteomes" id="UP000463868">
    <property type="component" value="Chromosome"/>
</dbReference>
<dbReference type="Pfam" id="PF00583">
    <property type="entry name" value="Acetyltransf_1"/>
    <property type="match status" value="1"/>
</dbReference>
<dbReference type="PANTHER" id="PTHR43877">
    <property type="entry name" value="AMINOALKYLPHOSPHONATE N-ACETYLTRANSFERASE-RELATED-RELATED"/>
    <property type="match status" value="1"/>
</dbReference>
<protein>
    <submittedName>
        <fullName evidence="3">GNAT family N-acetyltransferase</fullName>
    </submittedName>
</protein>
<sequence>MYPVQRLTWLELSELQQAQLKSLLFAADPDWAVISTYLLQADIFVVINEQDQIIAQLCLIQNADQAEIKNLAVDPSQQGQGLAKTLILYVVGAFQQSSIHTLWIKTGNSSLDQLALYQKCGFRMSHIERNVFQNYPEPIFENGIRCLDQVVLSIEYDLQTN</sequence>
<dbReference type="GO" id="GO:0016747">
    <property type="term" value="F:acyltransferase activity, transferring groups other than amino-acyl groups"/>
    <property type="evidence" value="ECO:0007669"/>
    <property type="project" value="InterPro"/>
</dbReference>
<dbReference type="AlphaFoldDB" id="A0A514TDW7"/>
<organism evidence="3 4">
    <name type="scientific">Acinetobacter haemolyticus</name>
    <dbReference type="NCBI Taxonomy" id="29430"/>
    <lineage>
        <taxon>Bacteria</taxon>
        <taxon>Pseudomonadati</taxon>
        <taxon>Pseudomonadota</taxon>
        <taxon>Gammaproteobacteria</taxon>
        <taxon>Moraxellales</taxon>
        <taxon>Moraxellaceae</taxon>
        <taxon>Acinetobacter</taxon>
    </lineage>
</organism>
<dbReference type="InterPro" id="IPR000182">
    <property type="entry name" value="GNAT_dom"/>
</dbReference>
<evidence type="ECO:0000313" key="4">
    <source>
        <dbReference type="Proteomes" id="UP000463868"/>
    </source>
</evidence>
<keyword evidence="2" id="KW-0012">Acyltransferase</keyword>
<dbReference type="SUPFAM" id="SSF55729">
    <property type="entry name" value="Acyl-CoA N-acyltransferases (Nat)"/>
    <property type="match status" value="1"/>
</dbReference>
<dbReference type="InterPro" id="IPR050832">
    <property type="entry name" value="Bact_Acetyltransf"/>
</dbReference>
<evidence type="ECO:0000313" key="3">
    <source>
        <dbReference type="EMBL" id="QHI14843.1"/>
    </source>
</evidence>
<keyword evidence="1 3" id="KW-0808">Transferase</keyword>
<dbReference type="Gene3D" id="3.40.630.30">
    <property type="match status" value="1"/>
</dbReference>
<dbReference type="PANTHER" id="PTHR43877:SF2">
    <property type="entry name" value="AMINOALKYLPHOSPHONATE N-ACETYLTRANSFERASE-RELATED"/>
    <property type="match status" value="1"/>
</dbReference>
<dbReference type="CDD" id="cd04301">
    <property type="entry name" value="NAT_SF"/>
    <property type="match status" value="1"/>
</dbReference>
<evidence type="ECO:0000256" key="2">
    <source>
        <dbReference type="ARBA" id="ARBA00023315"/>
    </source>
</evidence>
<dbReference type="RefSeq" id="WP_004637428.1">
    <property type="nucleotide sequence ID" value="NZ_CP031972.1"/>
</dbReference>
<dbReference type="PROSITE" id="PS51186">
    <property type="entry name" value="GNAT"/>
    <property type="match status" value="1"/>
</dbReference>
<proteinExistence type="predicted"/>
<dbReference type="InterPro" id="IPR016181">
    <property type="entry name" value="Acyl_CoA_acyltransferase"/>
</dbReference>
<dbReference type="EMBL" id="CP031976">
    <property type="protein sequence ID" value="QHI14843.1"/>
    <property type="molecule type" value="Genomic_DNA"/>
</dbReference>